<feature type="transmembrane region" description="Helical" evidence="6">
    <location>
        <begin position="216"/>
        <end position="234"/>
    </location>
</feature>
<dbReference type="AlphaFoldDB" id="A0A4R1PTJ3"/>
<feature type="transmembrane region" description="Helical" evidence="6">
    <location>
        <begin position="146"/>
        <end position="166"/>
    </location>
</feature>
<dbReference type="FunFam" id="3.30.70.270:FF:000001">
    <property type="entry name" value="Diguanylate cyclase domain protein"/>
    <property type="match status" value="1"/>
</dbReference>
<dbReference type="SUPFAM" id="SSF55073">
    <property type="entry name" value="Nucleotide cyclase"/>
    <property type="match status" value="1"/>
</dbReference>
<evidence type="ECO:0000259" key="8">
    <source>
        <dbReference type="PROSITE" id="PS50887"/>
    </source>
</evidence>
<dbReference type="Gene3D" id="3.20.20.450">
    <property type="entry name" value="EAL domain"/>
    <property type="match status" value="1"/>
</dbReference>
<feature type="domain" description="EAL" evidence="7">
    <location>
        <begin position="572"/>
        <end position="827"/>
    </location>
</feature>
<keyword evidence="6" id="KW-0472">Membrane</keyword>
<dbReference type="CDD" id="cd01949">
    <property type="entry name" value="GGDEF"/>
    <property type="match status" value="1"/>
</dbReference>
<dbReference type="InterPro" id="IPR035965">
    <property type="entry name" value="PAS-like_dom_sf"/>
</dbReference>
<dbReference type="SUPFAM" id="SSF55785">
    <property type="entry name" value="PYP-like sensor domain (PAS domain)"/>
    <property type="match status" value="1"/>
</dbReference>
<dbReference type="PANTHER" id="PTHR44757:SF2">
    <property type="entry name" value="BIOFILM ARCHITECTURE MAINTENANCE PROTEIN MBAA"/>
    <property type="match status" value="1"/>
</dbReference>
<dbReference type="Proteomes" id="UP000295169">
    <property type="component" value="Unassembled WGS sequence"/>
</dbReference>
<reference evidence="9 10" key="1">
    <citation type="submission" date="2019-03" db="EMBL/GenBank/DDBJ databases">
        <title>Genomic Encyclopedia of Type Strains, Phase IV (KMG-IV): sequencing the most valuable type-strain genomes for metagenomic binning, comparative biology and taxonomic classification.</title>
        <authorList>
            <person name="Goeker M."/>
        </authorList>
    </citation>
    <scope>NUCLEOTIDE SEQUENCE [LARGE SCALE GENOMIC DNA]</scope>
    <source>
        <strain evidence="9 10">DSM 2286</strain>
    </source>
</reference>
<dbReference type="SMART" id="SM00052">
    <property type="entry name" value="EAL"/>
    <property type="match status" value="1"/>
</dbReference>
<dbReference type="Gene3D" id="3.30.70.270">
    <property type="match status" value="1"/>
</dbReference>
<comment type="caution">
    <text evidence="9">The sequence shown here is derived from an EMBL/GenBank/DDBJ whole genome shotgun (WGS) entry which is preliminary data.</text>
</comment>
<dbReference type="InterPro" id="IPR029787">
    <property type="entry name" value="Nucleotide_cyclase"/>
</dbReference>
<feature type="transmembrane region" description="Helical" evidence="6">
    <location>
        <begin position="70"/>
        <end position="90"/>
    </location>
</feature>
<dbReference type="GO" id="GO:0005886">
    <property type="term" value="C:plasma membrane"/>
    <property type="evidence" value="ECO:0007669"/>
    <property type="project" value="UniProtKB-SubCell"/>
</dbReference>
<dbReference type="Pfam" id="PF00563">
    <property type="entry name" value="EAL"/>
    <property type="match status" value="1"/>
</dbReference>
<evidence type="ECO:0000256" key="2">
    <source>
        <dbReference type="ARBA" id="ARBA00004533"/>
    </source>
</evidence>
<comment type="cofactor">
    <cofactor evidence="1">
        <name>Mg(2+)</name>
        <dbReference type="ChEBI" id="CHEBI:18420"/>
    </cofactor>
</comment>
<evidence type="ECO:0000256" key="3">
    <source>
        <dbReference type="ARBA" id="ARBA00012282"/>
    </source>
</evidence>
<dbReference type="InterPro" id="IPR052155">
    <property type="entry name" value="Biofilm_reg_signaling"/>
</dbReference>
<dbReference type="CDD" id="cd01948">
    <property type="entry name" value="EAL"/>
    <property type="match status" value="1"/>
</dbReference>
<dbReference type="InterPro" id="IPR043128">
    <property type="entry name" value="Rev_trsase/Diguanyl_cyclase"/>
</dbReference>
<dbReference type="Pfam" id="PF17159">
    <property type="entry name" value="MASE3"/>
    <property type="match status" value="1"/>
</dbReference>
<keyword evidence="6" id="KW-1133">Transmembrane helix</keyword>
<dbReference type="EC" id="3.1.4.52" evidence="3"/>
<dbReference type="InterPro" id="IPR033425">
    <property type="entry name" value="MASE3"/>
</dbReference>
<evidence type="ECO:0000313" key="10">
    <source>
        <dbReference type="Proteomes" id="UP000295169"/>
    </source>
</evidence>
<evidence type="ECO:0000256" key="1">
    <source>
        <dbReference type="ARBA" id="ARBA00001946"/>
    </source>
</evidence>
<evidence type="ECO:0000313" key="9">
    <source>
        <dbReference type="EMBL" id="TCL31185.1"/>
    </source>
</evidence>
<dbReference type="PROSITE" id="PS50883">
    <property type="entry name" value="EAL"/>
    <property type="match status" value="1"/>
</dbReference>
<dbReference type="Gene3D" id="3.30.450.20">
    <property type="entry name" value="PAS domain"/>
    <property type="match status" value="1"/>
</dbReference>
<keyword evidence="4" id="KW-0973">c-di-GMP</keyword>
<protein>
    <recommendedName>
        <fullName evidence="3">cyclic-guanylate-specific phosphodiesterase</fullName>
        <ecNumber evidence="3">3.1.4.52</ecNumber>
    </recommendedName>
</protein>
<dbReference type="InterPro" id="IPR035919">
    <property type="entry name" value="EAL_sf"/>
</dbReference>
<proteinExistence type="predicted"/>
<comment type="catalytic activity">
    <reaction evidence="5">
        <text>3',3'-c-di-GMP + H2O = 5'-phosphoguanylyl(3'-&gt;5')guanosine + H(+)</text>
        <dbReference type="Rhea" id="RHEA:24902"/>
        <dbReference type="ChEBI" id="CHEBI:15377"/>
        <dbReference type="ChEBI" id="CHEBI:15378"/>
        <dbReference type="ChEBI" id="CHEBI:58754"/>
        <dbReference type="ChEBI" id="CHEBI:58805"/>
        <dbReference type="EC" id="3.1.4.52"/>
    </reaction>
    <physiologicalReaction direction="left-to-right" evidence="5">
        <dbReference type="Rhea" id="RHEA:24903"/>
    </physiologicalReaction>
</comment>
<dbReference type="PANTHER" id="PTHR44757">
    <property type="entry name" value="DIGUANYLATE CYCLASE DGCP"/>
    <property type="match status" value="1"/>
</dbReference>
<evidence type="ECO:0000256" key="6">
    <source>
        <dbReference type="SAM" id="Phobius"/>
    </source>
</evidence>
<dbReference type="Pfam" id="PF00990">
    <property type="entry name" value="GGDEF"/>
    <property type="match status" value="1"/>
</dbReference>
<gene>
    <name evidence="9" type="ORF">EV691_11426</name>
</gene>
<dbReference type="SMART" id="SM00267">
    <property type="entry name" value="GGDEF"/>
    <property type="match status" value="1"/>
</dbReference>
<feature type="transmembrane region" description="Helical" evidence="6">
    <location>
        <begin position="34"/>
        <end position="58"/>
    </location>
</feature>
<dbReference type="PROSITE" id="PS50887">
    <property type="entry name" value="GGDEF"/>
    <property type="match status" value="1"/>
</dbReference>
<feature type="transmembrane region" description="Helical" evidence="6">
    <location>
        <begin position="12"/>
        <end position="28"/>
    </location>
</feature>
<evidence type="ECO:0000256" key="4">
    <source>
        <dbReference type="ARBA" id="ARBA00022636"/>
    </source>
</evidence>
<feature type="transmembrane region" description="Helical" evidence="6">
    <location>
        <begin position="110"/>
        <end position="134"/>
    </location>
</feature>
<dbReference type="InterPro" id="IPR001633">
    <property type="entry name" value="EAL_dom"/>
</dbReference>
<dbReference type="FunFam" id="3.20.20.450:FF:000001">
    <property type="entry name" value="Cyclic di-GMP phosphodiesterase yahA"/>
    <property type="match status" value="1"/>
</dbReference>
<feature type="transmembrane region" description="Helical" evidence="6">
    <location>
        <begin position="186"/>
        <end position="204"/>
    </location>
</feature>
<evidence type="ECO:0000259" key="7">
    <source>
        <dbReference type="PROSITE" id="PS50883"/>
    </source>
</evidence>
<dbReference type="SUPFAM" id="SSF141868">
    <property type="entry name" value="EAL domain-like"/>
    <property type="match status" value="1"/>
</dbReference>
<name>A0A4R1PTJ3_9GAMM</name>
<sequence length="829" mass="93102">MQRNKYVGSCRFWASLLLGGWILVYLFGDSLPPIGPFLILHQVLETASIMVSVLIFVIGWHTFRMHANHAILIVSCTFLGVAISDFSHMLSYTGMPDFFGQNSPEKAIGFWLLARYLTAIGMLIMACLPWRVLACSHSISTNRDRYIALLVTLSVMSLAILTLLLFPEAIPKTYQEDVGLTPFKQGAEFAIIAIYCTSIALLLMRRHVDTGLETSLLVCSLSVMVMSEVFFTVYRNVTDAYNLFGHIYKITAYVILYRAIFVESILAPYKSLNDSRQHIQVLMEALPDIILETRLDGLLLSTHVPADGRLFKTQDLEAGRYLQDLLPPQALECLVRAMRAAEHDGQVAGLKFQLGRAGEELVFEVSASLLAHWPDERSHFMILIRDVTEQARNQSKIEQMAHFDALTGLPNRTLFNTRFEVEATRCEKNQQPMALIFMDLDNFKNVNDSLGHKVGDALLIKIASRLERILRPRDMVSRQGGDEFMFLFPEADAHLAGQMAECIKSSIELPIQVGQYTLHVAASIGVCIFPQDGRDLDTLSSHADIAMYRAKHERRSHYELFTEEMQARTARTLLLEGALREAIQWGQLDVYYQPQFDITGTRLEGAEALVRWQHPELGFISPAEFIPIAEVSGQIIKIGDLVLHKATQQMRHWLDEGFPGDMSIAVNISMAQFRDTALLEKIDRALADNELPPWALELELTESVAMENPEKVGEIVSSLRSRGVKLSIDDFGTGYSSLSYLKKLQVHKLKIDRSFIQAISAGSSDQTIVRAIIGLARDLDMQTIAEGIETEEQRQILEELGCDSGQGYLFCKPLPAAEFLPRLLEHSVS</sequence>
<evidence type="ECO:0000256" key="5">
    <source>
        <dbReference type="ARBA" id="ARBA00051114"/>
    </source>
</evidence>
<dbReference type="NCBIfam" id="TIGR00254">
    <property type="entry name" value="GGDEF"/>
    <property type="match status" value="1"/>
</dbReference>
<keyword evidence="6" id="KW-0812">Transmembrane</keyword>
<dbReference type="GO" id="GO:0071732">
    <property type="term" value="P:cellular response to nitric oxide"/>
    <property type="evidence" value="ECO:0007669"/>
    <property type="project" value="UniProtKB-ARBA"/>
</dbReference>
<dbReference type="RefSeq" id="WP_131297399.1">
    <property type="nucleotide sequence ID" value="NZ_JBHLST010000114.1"/>
</dbReference>
<dbReference type="EMBL" id="SMMU01000014">
    <property type="protein sequence ID" value="TCL31185.1"/>
    <property type="molecule type" value="Genomic_DNA"/>
</dbReference>
<dbReference type="GO" id="GO:0071111">
    <property type="term" value="F:cyclic-guanylate-specific phosphodiesterase activity"/>
    <property type="evidence" value="ECO:0007669"/>
    <property type="project" value="UniProtKB-EC"/>
</dbReference>
<feature type="domain" description="GGDEF" evidence="8">
    <location>
        <begin position="431"/>
        <end position="563"/>
    </location>
</feature>
<dbReference type="InterPro" id="IPR000160">
    <property type="entry name" value="GGDEF_dom"/>
</dbReference>
<comment type="subcellular location">
    <subcellularLocation>
        <location evidence="2">Cell inner membrane</location>
    </subcellularLocation>
</comment>
<accession>A0A4R1PTJ3</accession>
<organism evidence="9 10">
    <name type="scientific">Azotobacter chroococcum</name>
    <dbReference type="NCBI Taxonomy" id="353"/>
    <lineage>
        <taxon>Bacteria</taxon>
        <taxon>Pseudomonadati</taxon>
        <taxon>Pseudomonadota</taxon>
        <taxon>Gammaproteobacteria</taxon>
        <taxon>Pseudomonadales</taxon>
        <taxon>Pseudomonadaceae</taxon>
        <taxon>Azotobacter</taxon>
    </lineage>
</organism>